<comment type="catalytic activity">
    <reaction evidence="7">
        <text>adenine + H2O + H(+) = hypoxanthine + NH4(+)</text>
        <dbReference type="Rhea" id="RHEA:23688"/>
        <dbReference type="ChEBI" id="CHEBI:15377"/>
        <dbReference type="ChEBI" id="CHEBI:15378"/>
        <dbReference type="ChEBI" id="CHEBI:16708"/>
        <dbReference type="ChEBI" id="CHEBI:17368"/>
        <dbReference type="ChEBI" id="CHEBI:28938"/>
        <dbReference type="EC" id="3.5.4.2"/>
    </reaction>
</comment>
<feature type="site" description="Important for catalytic activity" evidence="7">
    <location>
        <position position="233"/>
    </location>
</feature>
<keyword evidence="1 7" id="KW-0963">Cytoplasm</keyword>
<accession>A0A9P4Q783</accession>
<comment type="cofactor">
    <cofactor evidence="7">
        <name>Zn(2+)</name>
        <dbReference type="ChEBI" id="CHEBI:29105"/>
    </cofactor>
    <text evidence="7">Binds 1 zinc ion per subunit.</text>
</comment>
<comment type="similarity">
    <text evidence="7">Belongs to the metallo-dependent hydrolases superfamily. Adenosine and AMP deaminases family. Adenine deaminase type 2 subfamily.</text>
</comment>
<evidence type="ECO:0000256" key="2">
    <source>
        <dbReference type="ARBA" id="ARBA00022723"/>
    </source>
</evidence>
<feature type="binding site" evidence="7">
    <location>
        <position position="209"/>
    </location>
    <ligand>
        <name>Zn(2+)</name>
        <dbReference type="ChEBI" id="CHEBI:29105"/>
        <note>catalytic</note>
    </ligand>
</feature>
<gene>
    <name evidence="7" type="primary">AAH1</name>
    <name evidence="9" type="ORF">K431DRAFT_321584</name>
</gene>
<dbReference type="PANTHER" id="PTHR43114:SF6">
    <property type="entry name" value="ADENINE DEAMINASE"/>
    <property type="match status" value="1"/>
</dbReference>
<feature type="binding site" evidence="7">
    <location>
        <position position="21"/>
    </location>
    <ligand>
        <name>Zn(2+)</name>
        <dbReference type="ChEBI" id="CHEBI:29105"/>
        <note>catalytic</note>
    </ligand>
</feature>
<proteinExistence type="inferred from homology"/>
<dbReference type="EMBL" id="MU003808">
    <property type="protein sequence ID" value="KAF2719721.1"/>
    <property type="molecule type" value="Genomic_DNA"/>
</dbReference>
<evidence type="ECO:0000256" key="4">
    <source>
        <dbReference type="ARBA" id="ARBA00022833"/>
    </source>
</evidence>
<dbReference type="GO" id="GO:0009117">
    <property type="term" value="P:nucleotide metabolic process"/>
    <property type="evidence" value="ECO:0007669"/>
    <property type="project" value="UniProtKB-KW"/>
</dbReference>
<organism evidence="9 10">
    <name type="scientific">Polychaeton citri CBS 116435</name>
    <dbReference type="NCBI Taxonomy" id="1314669"/>
    <lineage>
        <taxon>Eukaryota</taxon>
        <taxon>Fungi</taxon>
        <taxon>Dikarya</taxon>
        <taxon>Ascomycota</taxon>
        <taxon>Pezizomycotina</taxon>
        <taxon>Dothideomycetes</taxon>
        <taxon>Dothideomycetidae</taxon>
        <taxon>Capnodiales</taxon>
        <taxon>Capnodiaceae</taxon>
        <taxon>Polychaeton</taxon>
    </lineage>
</organism>
<dbReference type="HAMAP" id="MF_01962">
    <property type="entry name" value="Adenine_deaminase"/>
    <property type="match status" value="1"/>
</dbReference>
<dbReference type="GO" id="GO:0006146">
    <property type="term" value="P:adenine catabolic process"/>
    <property type="evidence" value="ECO:0007669"/>
    <property type="project" value="UniProtKB-UniRule"/>
</dbReference>
<evidence type="ECO:0000313" key="10">
    <source>
        <dbReference type="Proteomes" id="UP000799441"/>
    </source>
</evidence>
<dbReference type="NCBIfam" id="TIGR01430">
    <property type="entry name" value="aden_deam"/>
    <property type="match status" value="1"/>
</dbReference>
<dbReference type="Proteomes" id="UP000799441">
    <property type="component" value="Unassembled WGS sequence"/>
</dbReference>
<feature type="binding site" evidence="7">
    <location>
        <position position="290"/>
    </location>
    <ligand>
        <name>Zn(2+)</name>
        <dbReference type="ChEBI" id="CHEBI:29105"/>
        <note>catalytic</note>
    </ligand>
</feature>
<reference evidence="9" key="1">
    <citation type="journal article" date="2020" name="Stud. Mycol.">
        <title>101 Dothideomycetes genomes: a test case for predicting lifestyles and emergence of pathogens.</title>
        <authorList>
            <person name="Haridas S."/>
            <person name="Albert R."/>
            <person name="Binder M."/>
            <person name="Bloem J."/>
            <person name="Labutti K."/>
            <person name="Salamov A."/>
            <person name="Andreopoulos B."/>
            <person name="Baker S."/>
            <person name="Barry K."/>
            <person name="Bills G."/>
            <person name="Bluhm B."/>
            <person name="Cannon C."/>
            <person name="Castanera R."/>
            <person name="Culley D."/>
            <person name="Daum C."/>
            <person name="Ezra D."/>
            <person name="Gonzalez J."/>
            <person name="Henrissat B."/>
            <person name="Kuo A."/>
            <person name="Liang C."/>
            <person name="Lipzen A."/>
            <person name="Lutzoni F."/>
            <person name="Magnuson J."/>
            <person name="Mondo S."/>
            <person name="Nolan M."/>
            <person name="Ohm R."/>
            <person name="Pangilinan J."/>
            <person name="Park H.-J."/>
            <person name="Ramirez L."/>
            <person name="Alfaro M."/>
            <person name="Sun H."/>
            <person name="Tritt A."/>
            <person name="Yoshinaga Y."/>
            <person name="Zwiers L.-H."/>
            <person name="Turgeon B."/>
            <person name="Goodwin S."/>
            <person name="Spatafora J."/>
            <person name="Crous P."/>
            <person name="Grigoriev I."/>
        </authorList>
    </citation>
    <scope>NUCLEOTIDE SEQUENCE</scope>
    <source>
        <strain evidence="9">CBS 116435</strain>
    </source>
</reference>
<dbReference type="PROSITE" id="PS00485">
    <property type="entry name" value="A_DEAMINASE"/>
    <property type="match status" value="1"/>
</dbReference>
<dbReference type="GO" id="GO:0008270">
    <property type="term" value="F:zinc ion binding"/>
    <property type="evidence" value="ECO:0007669"/>
    <property type="project" value="UniProtKB-UniRule"/>
</dbReference>
<dbReference type="EC" id="3.5.4.2" evidence="7"/>
<dbReference type="Pfam" id="PF00962">
    <property type="entry name" value="A_deaminase"/>
    <property type="match status" value="1"/>
</dbReference>
<dbReference type="Gene3D" id="3.20.20.140">
    <property type="entry name" value="Metal-dependent hydrolases"/>
    <property type="match status" value="1"/>
</dbReference>
<feature type="binding site" evidence="7">
    <location>
        <position position="19"/>
    </location>
    <ligand>
        <name>Zn(2+)</name>
        <dbReference type="ChEBI" id="CHEBI:29105"/>
        <note>catalytic</note>
    </ligand>
</feature>
<keyword evidence="6 7" id="KW-0539">Nucleus</keyword>
<evidence type="ECO:0000256" key="5">
    <source>
        <dbReference type="ARBA" id="ARBA00023080"/>
    </source>
</evidence>
<dbReference type="GO" id="GO:0005634">
    <property type="term" value="C:nucleus"/>
    <property type="evidence" value="ECO:0007669"/>
    <property type="project" value="UniProtKB-SubCell"/>
</dbReference>
<dbReference type="GO" id="GO:0009168">
    <property type="term" value="P:purine ribonucleoside monophosphate biosynthetic process"/>
    <property type="evidence" value="ECO:0007669"/>
    <property type="project" value="InterPro"/>
</dbReference>
<evidence type="ECO:0000256" key="6">
    <source>
        <dbReference type="ARBA" id="ARBA00023242"/>
    </source>
</evidence>
<evidence type="ECO:0000256" key="3">
    <source>
        <dbReference type="ARBA" id="ARBA00022801"/>
    </source>
</evidence>
<dbReference type="InterPro" id="IPR001365">
    <property type="entry name" value="A_deaminase_dom"/>
</dbReference>
<dbReference type="FunFam" id="3.20.20.140:FF:000039">
    <property type="entry name" value="Adenine deaminase"/>
    <property type="match status" value="1"/>
</dbReference>
<sequence length="354" mass="39564">MSQDSKVEFLRSLPKCEHHMHVEGALTPELLFTLAKNNSVALPSDDPAFASPATLKDRYTRFDCLDDFLHYYYIGMSVLITAADFEALAWDYFQHAAADGVVHAEIFFDPQAHLGRGVRYDTLLAGFQAARRRAAQELQLTSELICCFLRHLPAADCLSTFELAEVQAGFERGDVVGIGLDSSELDFPPELFEELYRRAGEKGLKLTAHAGEEGPSGYIETALDRLGVSRIDHGIRLADDDALLDRIVAQETMLSVCPWSNLLLRCTDDIAKLPIRKFLDKGVRFSINSDDPAYFGNHYILDNYVAVQDAFDLSVEEWRKICAAGIDGSWCSAERKTEMFRILDAAIAKQQAKQ</sequence>
<dbReference type="InterPro" id="IPR006650">
    <property type="entry name" value="A/AMP_deam_AS"/>
</dbReference>
<comment type="function">
    <text evidence="7">Catalyzes the hydrolytic deamination of adenine to hypoxanthine. Plays an important role in the purine salvage pathway and in nitrogen catabolism.</text>
</comment>
<evidence type="ECO:0000256" key="1">
    <source>
        <dbReference type="ARBA" id="ARBA00022490"/>
    </source>
</evidence>
<dbReference type="CDD" id="cd01320">
    <property type="entry name" value="ADA"/>
    <property type="match status" value="1"/>
</dbReference>
<dbReference type="GO" id="GO:0005829">
    <property type="term" value="C:cytosol"/>
    <property type="evidence" value="ECO:0007669"/>
    <property type="project" value="TreeGrafter"/>
</dbReference>
<feature type="active site" description="Proton donor" evidence="7">
    <location>
        <position position="212"/>
    </location>
</feature>
<dbReference type="InterPro" id="IPR028892">
    <property type="entry name" value="ADE"/>
</dbReference>
<keyword evidence="2 7" id="KW-0479">Metal-binding</keyword>
<dbReference type="InterPro" id="IPR006330">
    <property type="entry name" value="Ado/ade_deaminase"/>
</dbReference>
<evidence type="ECO:0000256" key="7">
    <source>
        <dbReference type="HAMAP-Rule" id="MF_03145"/>
    </source>
</evidence>
<name>A0A9P4Q783_9PEZI</name>
<feature type="domain" description="Adenosine deaminase" evidence="8">
    <location>
        <begin position="14"/>
        <end position="341"/>
    </location>
</feature>
<dbReference type="GO" id="GO:0043103">
    <property type="term" value="P:hypoxanthine salvage"/>
    <property type="evidence" value="ECO:0007669"/>
    <property type="project" value="UniProtKB-UniRule"/>
</dbReference>
<comment type="subcellular location">
    <subcellularLocation>
        <location evidence="7">Cytoplasm</location>
    </subcellularLocation>
    <subcellularLocation>
        <location evidence="7">Nucleus</location>
    </subcellularLocation>
</comment>
<dbReference type="PANTHER" id="PTHR43114">
    <property type="entry name" value="ADENINE DEAMINASE"/>
    <property type="match status" value="1"/>
</dbReference>
<feature type="binding site" evidence="7">
    <location>
        <position position="291"/>
    </location>
    <ligand>
        <name>substrate</name>
    </ligand>
</feature>
<keyword evidence="4 7" id="KW-0862">Zinc</keyword>
<evidence type="ECO:0000313" key="9">
    <source>
        <dbReference type="EMBL" id="KAF2719721.1"/>
    </source>
</evidence>
<comment type="caution">
    <text evidence="9">The sequence shown here is derived from an EMBL/GenBank/DDBJ whole genome shotgun (WGS) entry which is preliminary data.</text>
</comment>
<keyword evidence="3 7" id="KW-0378">Hydrolase</keyword>
<dbReference type="InterPro" id="IPR032466">
    <property type="entry name" value="Metal_Hydrolase"/>
</dbReference>
<evidence type="ECO:0000259" key="8">
    <source>
        <dbReference type="Pfam" id="PF00962"/>
    </source>
</evidence>
<keyword evidence="10" id="KW-1185">Reference proteome</keyword>
<keyword evidence="5 7" id="KW-0546">Nucleotide metabolism</keyword>
<dbReference type="AlphaFoldDB" id="A0A9P4Q783"/>
<dbReference type="OrthoDB" id="272271at2759"/>
<dbReference type="GO" id="GO:0000034">
    <property type="term" value="F:adenine deaminase activity"/>
    <property type="evidence" value="ECO:0007669"/>
    <property type="project" value="UniProtKB-UniRule"/>
</dbReference>
<dbReference type="SUPFAM" id="SSF51556">
    <property type="entry name" value="Metallo-dependent hydrolases"/>
    <property type="match status" value="1"/>
</dbReference>
<protein>
    <recommendedName>
        <fullName evidence="7">Adenine deaminase</fullName>
        <shortName evidence="7">ADE</shortName>
        <ecNumber evidence="7">3.5.4.2</ecNumber>
    </recommendedName>
    <alternativeName>
        <fullName evidence="7">Adenine aminohydrolase</fullName>
        <shortName evidence="7">AAH</shortName>
    </alternativeName>
</protein>